<evidence type="ECO:0000313" key="18">
    <source>
        <dbReference type="EMBL" id="QQK81429.1"/>
    </source>
</evidence>
<name>A0A7T6ZDD5_9BACI</name>
<accession>A0A7T6ZDD5</accession>
<reference evidence="18 19" key="1">
    <citation type="submission" date="2020-06" db="EMBL/GenBank/DDBJ databases">
        <title>Genomic analysis of Salicibibacter sp. NKC21-4.</title>
        <authorList>
            <person name="Oh Y.J."/>
        </authorList>
    </citation>
    <scope>NUCLEOTIDE SEQUENCE [LARGE SCALE GENOMIC DNA]</scope>
    <source>
        <strain evidence="18 19">NKC21-4</strain>
    </source>
</reference>
<feature type="transmembrane region" description="Helical" evidence="15">
    <location>
        <begin position="343"/>
        <end position="365"/>
    </location>
</feature>
<keyword evidence="9 15" id="KW-1133">Transmembrane helix</keyword>
<dbReference type="CDD" id="cd00212">
    <property type="entry name" value="PTS_IIB_glc"/>
    <property type="match status" value="1"/>
</dbReference>
<dbReference type="GO" id="GO:0008982">
    <property type="term" value="F:protein-N(PI)-phosphohistidine-sugar phosphotransferase activity"/>
    <property type="evidence" value="ECO:0007669"/>
    <property type="project" value="InterPro"/>
</dbReference>
<evidence type="ECO:0000256" key="5">
    <source>
        <dbReference type="ARBA" id="ARBA00022679"/>
    </source>
</evidence>
<dbReference type="NCBIfam" id="TIGR00826">
    <property type="entry name" value="EIIB_glc"/>
    <property type="match status" value="1"/>
</dbReference>
<proteinExistence type="predicted"/>
<evidence type="ECO:0000256" key="9">
    <source>
        <dbReference type="ARBA" id="ARBA00022989"/>
    </source>
</evidence>
<evidence type="ECO:0000256" key="7">
    <source>
        <dbReference type="ARBA" id="ARBA00022692"/>
    </source>
</evidence>
<feature type="domain" description="PTS EIIB type-1" evidence="16">
    <location>
        <begin position="2"/>
        <end position="85"/>
    </location>
</feature>
<dbReference type="SUPFAM" id="SSF55604">
    <property type="entry name" value="Glucose permease domain IIB"/>
    <property type="match status" value="1"/>
</dbReference>
<dbReference type="KEGG" id="scib:HUG20_16945"/>
<dbReference type="PANTHER" id="PTHR30175:SF4">
    <property type="entry name" value="PTS SYSTEM TREHALOSE-SPECIFIC EIIBC COMPONENT"/>
    <property type="match status" value="1"/>
</dbReference>
<evidence type="ECO:0000256" key="8">
    <source>
        <dbReference type="ARBA" id="ARBA00022777"/>
    </source>
</evidence>
<evidence type="ECO:0000256" key="3">
    <source>
        <dbReference type="ARBA" id="ARBA00022475"/>
    </source>
</evidence>
<keyword evidence="6" id="KW-0598">Phosphotransferase system</keyword>
<dbReference type="InterPro" id="IPR050558">
    <property type="entry name" value="PTS_Sugar-Specific_Components"/>
</dbReference>
<feature type="transmembrane region" description="Helical" evidence="15">
    <location>
        <begin position="402"/>
        <end position="422"/>
    </location>
</feature>
<feature type="active site" description="Phosphocysteine intermediate; for EIIB activity" evidence="14">
    <location>
        <position position="24"/>
    </location>
</feature>
<gene>
    <name evidence="18" type="ORF">HUG20_16945</name>
</gene>
<evidence type="ECO:0000256" key="2">
    <source>
        <dbReference type="ARBA" id="ARBA00022448"/>
    </source>
</evidence>
<evidence type="ECO:0000313" key="19">
    <source>
        <dbReference type="Proteomes" id="UP000595349"/>
    </source>
</evidence>
<feature type="transmembrane region" description="Helical" evidence="15">
    <location>
        <begin position="110"/>
        <end position="131"/>
    </location>
</feature>
<keyword evidence="3" id="KW-1003">Cell membrane</keyword>
<dbReference type="Gene3D" id="3.30.1360.60">
    <property type="entry name" value="Glucose permease domain IIB"/>
    <property type="match status" value="1"/>
</dbReference>
<keyword evidence="2" id="KW-0813">Transport</keyword>
<evidence type="ECO:0000256" key="15">
    <source>
        <dbReference type="SAM" id="Phobius"/>
    </source>
</evidence>
<keyword evidence="8" id="KW-0418">Kinase</keyword>
<evidence type="ECO:0000256" key="14">
    <source>
        <dbReference type="PROSITE-ProRule" id="PRU00421"/>
    </source>
</evidence>
<dbReference type="GO" id="GO:0016301">
    <property type="term" value="F:kinase activity"/>
    <property type="evidence" value="ECO:0007669"/>
    <property type="project" value="UniProtKB-KW"/>
</dbReference>
<feature type="transmembrane region" description="Helical" evidence="15">
    <location>
        <begin position="156"/>
        <end position="174"/>
    </location>
</feature>
<evidence type="ECO:0000256" key="13">
    <source>
        <dbReference type="ARBA" id="ARBA00048931"/>
    </source>
</evidence>
<comment type="subcellular location">
    <subcellularLocation>
        <location evidence="1">Cell membrane</location>
        <topology evidence="1">Multi-pass membrane protein</topology>
    </subcellularLocation>
</comment>
<keyword evidence="7 15" id="KW-0812">Transmembrane</keyword>
<dbReference type="InterPro" id="IPR013013">
    <property type="entry name" value="PTS_EIIC_1"/>
</dbReference>
<feature type="transmembrane region" description="Helical" evidence="15">
    <location>
        <begin position="265"/>
        <end position="283"/>
    </location>
</feature>
<dbReference type="InterPro" id="IPR001996">
    <property type="entry name" value="PTS_IIB_1"/>
</dbReference>
<feature type="transmembrane region" description="Helical" evidence="15">
    <location>
        <begin position="303"/>
        <end position="322"/>
    </location>
</feature>
<protein>
    <recommendedName>
        <fullName evidence="11">protein-N(pi)-phosphohistidine--sucrose phosphotransferase</fullName>
        <ecNumber evidence="11">2.7.1.211</ecNumber>
    </recommendedName>
</protein>
<dbReference type="InterPro" id="IPR036878">
    <property type="entry name" value="Glu_permease_IIB"/>
</dbReference>
<dbReference type="RefSeq" id="WP_200085856.1">
    <property type="nucleotide sequence ID" value="NZ_CP054706.1"/>
</dbReference>
<comment type="catalytic activity">
    <reaction evidence="13">
        <text>N(pros)-phospho-L-histidyl-[protein](out) + sucrose = sucrose 6(G)-phosphate(in) + L-histidyl-[protein]</text>
        <dbReference type="Rhea" id="RHEA:49236"/>
        <dbReference type="Rhea" id="RHEA-COMP:9745"/>
        <dbReference type="Rhea" id="RHEA-COMP:9746"/>
        <dbReference type="ChEBI" id="CHEBI:17992"/>
        <dbReference type="ChEBI" id="CHEBI:29979"/>
        <dbReference type="ChEBI" id="CHEBI:64837"/>
        <dbReference type="ChEBI" id="CHEBI:91002"/>
        <dbReference type="EC" id="2.7.1.211"/>
    </reaction>
</comment>
<keyword evidence="10 15" id="KW-0472">Membrane</keyword>
<evidence type="ECO:0000256" key="6">
    <source>
        <dbReference type="ARBA" id="ARBA00022683"/>
    </source>
</evidence>
<evidence type="ECO:0000256" key="10">
    <source>
        <dbReference type="ARBA" id="ARBA00023136"/>
    </source>
</evidence>
<organism evidence="18 19">
    <name type="scientific">Salicibibacter cibi</name>
    <dbReference type="NCBI Taxonomy" id="2743001"/>
    <lineage>
        <taxon>Bacteria</taxon>
        <taxon>Bacillati</taxon>
        <taxon>Bacillota</taxon>
        <taxon>Bacilli</taxon>
        <taxon>Bacillales</taxon>
        <taxon>Bacillaceae</taxon>
        <taxon>Salicibibacter</taxon>
    </lineage>
</organism>
<dbReference type="GO" id="GO:0015771">
    <property type="term" value="P:trehalose transport"/>
    <property type="evidence" value="ECO:0007669"/>
    <property type="project" value="TreeGrafter"/>
</dbReference>
<dbReference type="PROSITE" id="PS51103">
    <property type="entry name" value="PTS_EIIC_TYPE_1"/>
    <property type="match status" value="1"/>
</dbReference>
<evidence type="ECO:0000256" key="11">
    <source>
        <dbReference type="ARBA" id="ARBA00044053"/>
    </source>
</evidence>
<evidence type="ECO:0000256" key="12">
    <source>
        <dbReference type="ARBA" id="ARBA00045139"/>
    </source>
</evidence>
<dbReference type="PROSITE" id="PS01035">
    <property type="entry name" value="PTS_EIIB_TYPE_1_CYS"/>
    <property type="match status" value="1"/>
</dbReference>
<dbReference type="InterPro" id="IPR003352">
    <property type="entry name" value="PTS_EIIC"/>
</dbReference>
<dbReference type="Proteomes" id="UP000595349">
    <property type="component" value="Chromosome"/>
</dbReference>
<dbReference type="Pfam" id="PF02378">
    <property type="entry name" value="PTS_EIIC"/>
    <property type="match status" value="1"/>
</dbReference>
<dbReference type="GO" id="GO:0009401">
    <property type="term" value="P:phosphoenolpyruvate-dependent sugar phosphotransferase system"/>
    <property type="evidence" value="ECO:0007669"/>
    <property type="project" value="UniProtKB-KW"/>
</dbReference>
<dbReference type="NCBIfam" id="TIGR01996">
    <property type="entry name" value="PTS-II-BC-sucr"/>
    <property type="match status" value="1"/>
</dbReference>
<dbReference type="InterPro" id="IPR018113">
    <property type="entry name" value="PTrfase_EIIB_Cys"/>
</dbReference>
<keyword evidence="5" id="KW-0808">Transferase</keyword>
<keyword evidence="4" id="KW-0762">Sugar transport</keyword>
<dbReference type="PROSITE" id="PS51098">
    <property type="entry name" value="PTS_EIIB_TYPE_1"/>
    <property type="match status" value="1"/>
</dbReference>
<dbReference type="EMBL" id="CP054706">
    <property type="protein sequence ID" value="QQK81429.1"/>
    <property type="molecule type" value="Genomic_DNA"/>
</dbReference>
<keyword evidence="19" id="KW-1185">Reference proteome</keyword>
<dbReference type="GO" id="GO:0090589">
    <property type="term" value="F:protein-phosphocysteine-trehalose phosphotransferase system transporter activity"/>
    <property type="evidence" value="ECO:0007669"/>
    <property type="project" value="TreeGrafter"/>
</dbReference>
<sequence length="473" mass="50781">MQEAAKAIIDAIGGSENVSAATHCATRLRLVLHDEKRVDENKLEAIEEVKGSYFSNGQLQIIIGTGTVNKVHKELIKLTDLDESSKDEVKEAANKKMNPIQRFVKMLSDIFIPIIPAIVAGGLLMGIYNVLTAPDLFFDGQSLVDVYPQIEDLSEMVNTFANAAFVFLPILIGFSATNRFGGNPYLGAALAMIMVHPDLLDANLYGEALVEDEVSYWNLFGLEIAQVGYQNTVLPILAAAYVLANLERLFRKIVPSILDNLLTPLLTLLTSAIVTFILVGPLMRTGGDLFTEGLVWMYDATGFIGSAIFGFLYAPLVITGMHHSFIAVETQLLANISETGGSFIFPIASMANVAQGAAALAVIWITREAQMKSIATASGISGLLGITEPAMFGVNLKLRYPFIAAIIGAGIASAYLGFTSVLSTAIGPAGLPGIIAISPESIVNFIIGLLISFTTTFALTFVLARRDRLKNRG</sequence>
<dbReference type="FunFam" id="3.30.1360.60:FF:000001">
    <property type="entry name" value="PTS system glucose-specific IIBC component PtsG"/>
    <property type="match status" value="1"/>
</dbReference>
<dbReference type="PANTHER" id="PTHR30175">
    <property type="entry name" value="PHOSPHOTRANSFERASE SYSTEM TRANSPORT PROTEIN"/>
    <property type="match status" value="1"/>
</dbReference>
<dbReference type="InterPro" id="IPR010973">
    <property type="entry name" value="PTS_IIBC_sucr"/>
</dbReference>
<dbReference type="Pfam" id="PF00367">
    <property type="entry name" value="PTS_EIIB"/>
    <property type="match status" value="1"/>
</dbReference>
<feature type="domain" description="PTS EIIC type-1" evidence="17">
    <location>
        <begin position="118"/>
        <end position="473"/>
    </location>
</feature>
<evidence type="ECO:0000259" key="16">
    <source>
        <dbReference type="PROSITE" id="PS51098"/>
    </source>
</evidence>
<evidence type="ECO:0000259" key="17">
    <source>
        <dbReference type="PROSITE" id="PS51103"/>
    </source>
</evidence>
<dbReference type="EC" id="2.7.1.211" evidence="11"/>
<evidence type="ECO:0000256" key="4">
    <source>
        <dbReference type="ARBA" id="ARBA00022597"/>
    </source>
</evidence>
<dbReference type="GO" id="GO:0005886">
    <property type="term" value="C:plasma membrane"/>
    <property type="evidence" value="ECO:0007669"/>
    <property type="project" value="UniProtKB-SubCell"/>
</dbReference>
<feature type="transmembrane region" description="Helical" evidence="15">
    <location>
        <begin position="442"/>
        <end position="464"/>
    </location>
</feature>
<comment type="function">
    <text evidence="12">The phosphoenolpyruvate-dependent sugar phosphotransferase system (sugar PTS), a major carbohydrate active transport system, catalyzes the phosphorylation of incoming sugar substrates concomitantly with their translocation across the cell membrane. This system is involved in sucrose transport.</text>
</comment>
<feature type="transmembrane region" description="Helical" evidence="15">
    <location>
        <begin position="226"/>
        <end position="244"/>
    </location>
</feature>
<evidence type="ECO:0000256" key="1">
    <source>
        <dbReference type="ARBA" id="ARBA00004651"/>
    </source>
</evidence>
<dbReference type="AlphaFoldDB" id="A0A7T6ZDD5"/>